<name>A0ABN2Q2F3_9MICO</name>
<evidence type="ECO:0000313" key="3">
    <source>
        <dbReference type="Proteomes" id="UP001501343"/>
    </source>
</evidence>
<organism evidence="2 3">
    <name type="scientific">Microbacterium aoyamense</name>
    <dbReference type="NCBI Taxonomy" id="344166"/>
    <lineage>
        <taxon>Bacteria</taxon>
        <taxon>Bacillati</taxon>
        <taxon>Actinomycetota</taxon>
        <taxon>Actinomycetes</taxon>
        <taxon>Micrococcales</taxon>
        <taxon>Microbacteriaceae</taxon>
        <taxon>Microbacterium</taxon>
    </lineage>
</organism>
<sequence length="140" mass="14993">MGVSEAPRTFDSDERKRNMAQVVWFDIPVSDMTRAIAFYEALTGEQLVRLPVGPEKETAIIPASDGGSAGCLFLAPEDEPSHFGSRVYFDASPSIDEWIARAEAAGGSILVPKTEIGGGRGVFAYIEDSEGNRIGLNAQA</sequence>
<dbReference type="EMBL" id="BAAAOF010000009">
    <property type="protein sequence ID" value="GAA1941503.1"/>
    <property type="molecule type" value="Genomic_DNA"/>
</dbReference>
<reference evidence="2 3" key="1">
    <citation type="journal article" date="2019" name="Int. J. Syst. Evol. Microbiol.">
        <title>The Global Catalogue of Microorganisms (GCM) 10K type strain sequencing project: providing services to taxonomists for standard genome sequencing and annotation.</title>
        <authorList>
            <consortium name="The Broad Institute Genomics Platform"/>
            <consortium name="The Broad Institute Genome Sequencing Center for Infectious Disease"/>
            <person name="Wu L."/>
            <person name="Ma J."/>
        </authorList>
    </citation>
    <scope>NUCLEOTIDE SEQUENCE [LARGE SCALE GENOMIC DNA]</scope>
    <source>
        <strain evidence="2 3">JCM 14900</strain>
    </source>
</reference>
<dbReference type="InterPro" id="IPR037523">
    <property type="entry name" value="VOC_core"/>
</dbReference>
<dbReference type="CDD" id="cd07247">
    <property type="entry name" value="SgaA_N_like"/>
    <property type="match status" value="1"/>
</dbReference>
<accession>A0ABN2Q2F3</accession>
<dbReference type="InterPro" id="IPR029068">
    <property type="entry name" value="Glyas_Bleomycin-R_OHBP_Dase"/>
</dbReference>
<dbReference type="Proteomes" id="UP001501343">
    <property type="component" value="Unassembled WGS sequence"/>
</dbReference>
<dbReference type="SUPFAM" id="SSF54593">
    <property type="entry name" value="Glyoxalase/Bleomycin resistance protein/Dihydroxybiphenyl dioxygenase"/>
    <property type="match status" value="1"/>
</dbReference>
<evidence type="ECO:0000313" key="2">
    <source>
        <dbReference type="EMBL" id="GAA1941503.1"/>
    </source>
</evidence>
<dbReference type="Gene3D" id="3.10.180.10">
    <property type="entry name" value="2,3-Dihydroxybiphenyl 1,2-Dioxygenase, domain 1"/>
    <property type="match status" value="1"/>
</dbReference>
<evidence type="ECO:0000259" key="1">
    <source>
        <dbReference type="PROSITE" id="PS51819"/>
    </source>
</evidence>
<gene>
    <name evidence="2" type="ORF">GCM10009775_36620</name>
</gene>
<dbReference type="PROSITE" id="PS51819">
    <property type="entry name" value="VOC"/>
    <property type="match status" value="1"/>
</dbReference>
<dbReference type="InterPro" id="IPR004360">
    <property type="entry name" value="Glyas_Fos-R_dOase_dom"/>
</dbReference>
<feature type="domain" description="VOC" evidence="1">
    <location>
        <begin position="21"/>
        <end position="139"/>
    </location>
</feature>
<dbReference type="PANTHER" id="PTHR33993:SF2">
    <property type="entry name" value="VOC DOMAIN-CONTAINING PROTEIN"/>
    <property type="match status" value="1"/>
</dbReference>
<dbReference type="Pfam" id="PF00903">
    <property type="entry name" value="Glyoxalase"/>
    <property type="match status" value="1"/>
</dbReference>
<proteinExistence type="predicted"/>
<comment type="caution">
    <text evidence="2">The sequence shown here is derived from an EMBL/GenBank/DDBJ whole genome shotgun (WGS) entry which is preliminary data.</text>
</comment>
<dbReference type="PANTHER" id="PTHR33993">
    <property type="entry name" value="GLYOXALASE-RELATED"/>
    <property type="match status" value="1"/>
</dbReference>
<dbReference type="InterPro" id="IPR052164">
    <property type="entry name" value="Anthracycline_SecMetBiosynth"/>
</dbReference>
<protein>
    <submittedName>
        <fullName evidence="2">VOC family protein</fullName>
    </submittedName>
</protein>
<keyword evidence="3" id="KW-1185">Reference proteome</keyword>